<keyword evidence="2" id="KW-0418">Kinase</keyword>
<dbReference type="SUPFAM" id="SSF56112">
    <property type="entry name" value="Protein kinase-like (PK-like)"/>
    <property type="match status" value="1"/>
</dbReference>
<keyword evidence="2" id="KW-0723">Serine/threonine-protein kinase</keyword>
<sequence>MRNPITIKLNNISFQLKELQNFDWLTRLGTVFCVFDQQDSGNISFGIQNGTTKRFVKFAGASTLEYSGDPQEAIERLKQAIPVYEALNHPRIIKLVDHFEAAGGYALVFEWFEGECLHPHWSFPPPAKYNDPNSPFYRYRQLPVEQRLLSLNSIFSFHVDVEARGYVAVDFYDGSILYDFNSHTTMICDIDYYQQKPFINTMGRLWGSSRFMSPEEFELGASIDGVTNIFNMGAIAFGLIGGELDHAYSKWEAGKALYDVALKATEPKRNERYTSMADFYKYWMEAQNGG</sequence>
<dbReference type="InterPro" id="IPR000719">
    <property type="entry name" value="Prot_kinase_dom"/>
</dbReference>
<dbReference type="Proteomes" id="UP000426246">
    <property type="component" value="Chromosome"/>
</dbReference>
<keyword evidence="3" id="KW-1185">Reference proteome</keyword>
<proteinExistence type="predicted"/>
<evidence type="ECO:0000313" key="2">
    <source>
        <dbReference type="EMBL" id="QGQ93820.1"/>
    </source>
</evidence>
<dbReference type="KEGG" id="ppsc:EHS13_02305"/>
<dbReference type="OrthoDB" id="334783at2"/>
<reference evidence="3" key="1">
    <citation type="submission" date="2018-11" db="EMBL/GenBank/DDBJ databases">
        <title>Complete genome sequence of Paenibacillus sp. ML311-T8.</title>
        <authorList>
            <person name="Nam Y.-D."/>
            <person name="Kang J."/>
            <person name="Chung W.-H."/>
            <person name="Park Y.S."/>
        </authorList>
    </citation>
    <scope>NUCLEOTIDE SEQUENCE [LARGE SCALE GENOMIC DNA]</scope>
    <source>
        <strain evidence="3">ML311-T8</strain>
    </source>
</reference>
<accession>A0A6B8RC91</accession>
<dbReference type="RefSeq" id="WP_155698818.1">
    <property type="nucleotide sequence ID" value="NZ_CP034235.1"/>
</dbReference>
<dbReference type="EMBL" id="CP034235">
    <property type="protein sequence ID" value="QGQ93820.1"/>
    <property type="molecule type" value="Genomic_DNA"/>
</dbReference>
<protein>
    <submittedName>
        <fullName evidence="2">Serine/threonine protein kinase</fullName>
    </submittedName>
</protein>
<organism evidence="2 3">
    <name type="scientific">Paenibacillus psychroresistens</name>
    <dbReference type="NCBI Taxonomy" id="1778678"/>
    <lineage>
        <taxon>Bacteria</taxon>
        <taxon>Bacillati</taxon>
        <taxon>Bacillota</taxon>
        <taxon>Bacilli</taxon>
        <taxon>Bacillales</taxon>
        <taxon>Paenibacillaceae</taxon>
        <taxon>Paenibacillus</taxon>
    </lineage>
</organism>
<name>A0A6B8RC91_9BACL</name>
<evidence type="ECO:0000313" key="3">
    <source>
        <dbReference type="Proteomes" id="UP000426246"/>
    </source>
</evidence>
<feature type="domain" description="Protein kinase" evidence="1">
    <location>
        <begin position="1"/>
        <end position="290"/>
    </location>
</feature>
<keyword evidence="2" id="KW-0808">Transferase</keyword>
<evidence type="ECO:0000259" key="1">
    <source>
        <dbReference type="PROSITE" id="PS50011"/>
    </source>
</evidence>
<dbReference type="PROSITE" id="PS50011">
    <property type="entry name" value="PROTEIN_KINASE_DOM"/>
    <property type="match status" value="1"/>
</dbReference>
<gene>
    <name evidence="2" type="ORF">EHS13_02305</name>
</gene>
<dbReference type="GO" id="GO:0004674">
    <property type="term" value="F:protein serine/threonine kinase activity"/>
    <property type="evidence" value="ECO:0007669"/>
    <property type="project" value="UniProtKB-KW"/>
</dbReference>
<dbReference type="Gene3D" id="1.10.510.10">
    <property type="entry name" value="Transferase(Phosphotransferase) domain 1"/>
    <property type="match status" value="1"/>
</dbReference>
<dbReference type="InterPro" id="IPR011009">
    <property type="entry name" value="Kinase-like_dom_sf"/>
</dbReference>
<dbReference type="GO" id="GO:0005524">
    <property type="term" value="F:ATP binding"/>
    <property type="evidence" value="ECO:0007669"/>
    <property type="project" value="InterPro"/>
</dbReference>
<dbReference type="AlphaFoldDB" id="A0A6B8RC91"/>